<evidence type="ECO:0000313" key="3">
    <source>
        <dbReference type="Proteomes" id="UP000242474"/>
    </source>
</evidence>
<evidence type="ECO:0008006" key="4">
    <source>
        <dbReference type="Google" id="ProtNLM"/>
    </source>
</evidence>
<keyword evidence="1" id="KW-0812">Transmembrane</keyword>
<name>A0A2G5BDV7_COERN</name>
<feature type="transmembrane region" description="Helical" evidence="1">
    <location>
        <begin position="181"/>
        <end position="203"/>
    </location>
</feature>
<keyword evidence="1" id="KW-1133">Transmembrane helix</keyword>
<dbReference type="AlphaFoldDB" id="A0A2G5BDV7"/>
<organism evidence="2 3">
    <name type="scientific">Coemansia reversa (strain ATCC 12441 / NRRL 1564)</name>
    <dbReference type="NCBI Taxonomy" id="763665"/>
    <lineage>
        <taxon>Eukaryota</taxon>
        <taxon>Fungi</taxon>
        <taxon>Fungi incertae sedis</taxon>
        <taxon>Zoopagomycota</taxon>
        <taxon>Kickxellomycotina</taxon>
        <taxon>Kickxellomycetes</taxon>
        <taxon>Kickxellales</taxon>
        <taxon>Kickxellaceae</taxon>
        <taxon>Coemansia</taxon>
    </lineage>
</organism>
<sequence length="404" mass="45346">MLAAADSAFITDKIHSASALGTNLDPVNGLDTATIVVGSVFFGLTSLLLGYAWLNYRYQPIRAKNLPQTSLMLFCGVLWFVGDIGANGHVNTTGIWANCRLWHLWFRFMFAFMFSSCVLARVLALYWLLVRRKKLCGWLALVPFGTSALCVLVFCVVGQLVSPNKTVKYDLDAALCLKATVYRACGLALQWGIWALVIVFMWLVRNIHSSFNEVLESPLIVLTMLITLLQTTVNETKFNPLSANRAARVSSTWIDFISANLIIWIILAYPVYQSMFNRKRYSINWRMNLVNDGFRREYALSGSTELGAESIYSVYPDGTLPLNYNSKQSSDNPNRQSWIYRHSLPVRFSQTFSKNSTDTIPRFLRSDSTICAPTISESTSAQVLPRVSLGAGFFKLNNTQDPKA</sequence>
<feature type="transmembrane region" description="Helical" evidence="1">
    <location>
        <begin position="66"/>
        <end position="84"/>
    </location>
</feature>
<accession>A0A2G5BDV7</accession>
<feature type="transmembrane region" description="Helical" evidence="1">
    <location>
        <begin position="253"/>
        <end position="272"/>
    </location>
</feature>
<evidence type="ECO:0000313" key="2">
    <source>
        <dbReference type="EMBL" id="PIA17198.1"/>
    </source>
</evidence>
<proteinExistence type="predicted"/>
<reference evidence="2 3" key="1">
    <citation type="journal article" date="2015" name="Genome Biol. Evol.">
        <title>Phylogenomic analyses indicate that early fungi evolved digesting cell walls of algal ancestors of land plants.</title>
        <authorList>
            <person name="Chang Y."/>
            <person name="Wang S."/>
            <person name="Sekimoto S."/>
            <person name="Aerts A.L."/>
            <person name="Choi C."/>
            <person name="Clum A."/>
            <person name="LaButti K.M."/>
            <person name="Lindquist E.A."/>
            <person name="Yee Ngan C."/>
            <person name="Ohm R.A."/>
            <person name="Salamov A.A."/>
            <person name="Grigoriev I.V."/>
            <person name="Spatafora J.W."/>
            <person name="Berbee M.L."/>
        </authorList>
    </citation>
    <scope>NUCLEOTIDE SEQUENCE [LARGE SCALE GENOMIC DNA]</scope>
    <source>
        <strain evidence="2 3">NRRL 1564</strain>
    </source>
</reference>
<gene>
    <name evidence="2" type="ORF">COEREDRAFT_96795</name>
</gene>
<feature type="transmembrane region" description="Helical" evidence="1">
    <location>
        <begin position="215"/>
        <end position="233"/>
    </location>
</feature>
<dbReference type="OrthoDB" id="5585295at2759"/>
<protein>
    <recommendedName>
        <fullName evidence="4">G-protein coupled receptors family 3 profile domain-containing protein</fullName>
    </recommendedName>
</protein>
<dbReference type="EMBL" id="KZ303495">
    <property type="protein sequence ID" value="PIA17198.1"/>
    <property type="molecule type" value="Genomic_DNA"/>
</dbReference>
<feature type="transmembrane region" description="Helical" evidence="1">
    <location>
        <begin position="136"/>
        <end position="161"/>
    </location>
</feature>
<keyword evidence="3" id="KW-1185">Reference proteome</keyword>
<feature type="transmembrane region" description="Helical" evidence="1">
    <location>
        <begin position="33"/>
        <end position="54"/>
    </location>
</feature>
<dbReference type="Proteomes" id="UP000242474">
    <property type="component" value="Unassembled WGS sequence"/>
</dbReference>
<evidence type="ECO:0000256" key="1">
    <source>
        <dbReference type="SAM" id="Phobius"/>
    </source>
</evidence>
<keyword evidence="1" id="KW-0472">Membrane</keyword>
<feature type="transmembrane region" description="Helical" evidence="1">
    <location>
        <begin position="104"/>
        <end position="129"/>
    </location>
</feature>